<sequence>MNPISQRSYHQVVTRIPWLPVLASLPVDALMLVYSPQIRTTISAMANPSSFPIICQRMLERLTKVFPKDTVLTDSPVPYDVKPVALQLNPETDRTSIIFTGEIRVRTTDRLEVQVDSLEVVYKDRMVAVTAMAAPFRRP</sequence>
<dbReference type="EMBL" id="MU007017">
    <property type="protein sequence ID" value="KAF2434215.1"/>
    <property type="molecule type" value="Genomic_DNA"/>
</dbReference>
<name>A0A9P4NXH3_9PEZI</name>
<dbReference type="OrthoDB" id="5985073at2759"/>
<keyword evidence="2" id="KW-1185">Reference proteome</keyword>
<reference evidence="1" key="1">
    <citation type="journal article" date="2020" name="Stud. Mycol.">
        <title>101 Dothideomycetes genomes: a test case for predicting lifestyles and emergence of pathogens.</title>
        <authorList>
            <person name="Haridas S."/>
            <person name="Albert R."/>
            <person name="Binder M."/>
            <person name="Bloem J."/>
            <person name="Labutti K."/>
            <person name="Salamov A."/>
            <person name="Andreopoulos B."/>
            <person name="Baker S."/>
            <person name="Barry K."/>
            <person name="Bills G."/>
            <person name="Bluhm B."/>
            <person name="Cannon C."/>
            <person name="Castanera R."/>
            <person name="Culley D."/>
            <person name="Daum C."/>
            <person name="Ezra D."/>
            <person name="Gonzalez J."/>
            <person name="Henrissat B."/>
            <person name="Kuo A."/>
            <person name="Liang C."/>
            <person name="Lipzen A."/>
            <person name="Lutzoni F."/>
            <person name="Magnuson J."/>
            <person name="Mondo S."/>
            <person name="Nolan M."/>
            <person name="Ohm R."/>
            <person name="Pangilinan J."/>
            <person name="Park H.-J."/>
            <person name="Ramirez L."/>
            <person name="Alfaro M."/>
            <person name="Sun H."/>
            <person name="Tritt A."/>
            <person name="Yoshinaga Y."/>
            <person name="Zwiers L.-H."/>
            <person name="Turgeon B."/>
            <person name="Goodwin S."/>
            <person name="Spatafora J."/>
            <person name="Crous P."/>
            <person name="Grigoriev I."/>
        </authorList>
    </citation>
    <scope>NUCLEOTIDE SEQUENCE</scope>
    <source>
        <strain evidence="1">CBS 130266</strain>
    </source>
</reference>
<evidence type="ECO:0000313" key="1">
    <source>
        <dbReference type="EMBL" id="KAF2434215.1"/>
    </source>
</evidence>
<dbReference type="Proteomes" id="UP000800235">
    <property type="component" value="Unassembled WGS sequence"/>
</dbReference>
<dbReference type="AlphaFoldDB" id="A0A9P4NXH3"/>
<accession>A0A9P4NXH3</accession>
<comment type="caution">
    <text evidence="1">The sequence shown here is derived from an EMBL/GenBank/DDBJ whole genome shotgun (WGS) entry which is preliminary data.</text>
</comment>
<organism evidence="1 2">
    <name type="scientific">Tothia fuscella</name>
    <dbReference type="NCBI Taxonomy" id="1048955"/>
    <lineage>
        <taxon>Eukaryota</taxon>
        <taxon>Fungi</taxon>
        <taxon>Dikarya</taxon>
        <taxon>Ascomycota</taxon>
        <taxon>Pezizomycotina</taxon>
        <taxon>Dothideomycetes</taxon>
        <taxon>Pleosporomycetidae</taxon>
        <taxon>Venturiales</taxon>
        <taxon>Cylindrosympodiaceae</taxon>
        <taxon>Tothia</taxon>
    </lineage>
</organism>
<protein>
    <submittedName>
        <fullName evidence="1">Uncharacterized protein</fullName>
    </submittedName>
</protein>
<proteinExistence type="predicted"/>
<gene>
    <name evidence="1" type="ORF">EJ08DRAFT_496378</name>
</gene>
<evidence type="ECO:0000313" key="2">
    <source>
        <dbReference type="Proteomes" id="UP000800235"/>
    </source>
</evidence>